<evidence type="ECO:0000313" key="2">
    <source>
        <dbReference type="EMBL" id="VAX37885.1"/>
    </source>
</evidence>
<reference evidence="2" key="1">
    <citation type="submission" date="2018-06" db="EMBL/GenBank/DDBJ databases">
        <authorList>
            <person name="Zhirakovskaya E."/>
        </authorList>
    </citation>
    <scope>NUCLEOTIDE SEQUENCE</scope>
</reference>
<feature type="domain" description="Pyrrolo-quinoline quinone repeat" evidence="1">
    <location>
        <begin position="82"/>
        <end position="346"/>
    </location>
</feature>
<protein>
    <recommendedName>
        <fullName evidence="1">Pyrrolo-quinoline quinone repeat domain-containing protein</fullName>
    </recommendedName>
</protein>
<sequence>MRLSTFLAALFITVSWTLQADDWTAFRGSAGDGISKEKTVPTKWSAEENIKWKVPLPTRGNSSPIVSNNSVFVTCAEDKGKKRSLYCYRRKDGKLLWTRSVTYPKVMPTHQTSNYCGSTPVADGQRVVVWHSSAGLVCYDFKGNEQWKKNLGEFKHMWGYGSSPILHKGNVILHCGPGKNVFMIAIDLKTGKEVWRTPEPLLGNGEQNENKKYMGSWSTPVVAKLKGKEIIVCSMATRVNGYDPETGKILWSCSGLRGKRGDLAYTSPVIANDICVAMGGFKGPALGFKMEGKGDITQNRLWRNYKKNPQRVGSGVFLNGSIYIANSSGAIVQCIDPQTGNARWSTRTRGASWWGSLVYAGGHFYATDQDGTTIVFKPNAKKLEIVAFNKLGENSNSTPAISNGEIFIRTFKHLYCIGH</sequence>
<gene>
    <name evidence="2" type="ORF">MNBD_PLANCTO02-3191</name>
</gene>
<dbReference type="PANTHER" id="PTHR34512">
    <property type="entry name" value="CELL SURFACE PROTEIN"/>
    <property type="match status" value="1"/>
</dbReference>
<dbReference type="InterPro" id="IPR018391">
    <property type="entry name" value="PQQ_b-propeller_rpt"/>
</dbReference>
<organism evidence="2">
    <name type="scientific">hydrothermal vent metagenome</name>
    <dbReference type="NCBI Taxonomy" id="652676"/>
    <lineage>
        <taxon>unclassified sequences</taxon>
        <taxon>metagenomes</taxon>
        <taxon>ecological metagenomes</taxon>
    </lineage>
</organism>
<evidence type="ECO:0000259" key="1">
    <source>
        <dbReference type="Pfam" id="PF13360"/>
    </source>
</evidence>
<name>A0A3B1DZA4_9ZZZZ</name>
<dbReference type="SMART" id="SM00564">
    <property type="entry name" value="PQQ"/>
    <property type="match status" value="4"/>
</dbReference>
<dbReference type="SUPFAM" id="SSF50998">
    <property type="entry name" value="Quinoprotein alcohol dehydrogenase-like"/>
    <property type="match status" value="1"/>
</dbReference>
<dbReference type="InterPro" id="IPR002372">
    <property type="entry name" value="PQQ_rpt_dom"/>
</dbReference>
<dbReference type="Pfam" id="PF13360">
    <property type="entry name" value="PQQ_2"/>
    <property type="match status" value="1"/>
</dbReference>
<dbReference type="PANTHER" id="PTHR34512:SF30">
    <property type="entry name" value="OUTER MEMBRANE PROTEIN ASSEMBLY FACTOR BAMB"/>
    <property type="match status" value="1"/>
</dbReference>
<dbReference type="InterPro" id="IPR015943">
    <property type="entry name" value="WD40/YVTN_repeat-like_dom_sf"/>
</dbReference>
<dbReference type="Gene3D" id="2.40.10.480">
    <property type="match status" value="1"/>
</dbReference>
<accession>A0A3B1DZA4</accession>
<proteinExistence type="predicted"/>
<dbReference type="Gene3D" id="2.130.10.10">
    <property type="entry name" value="YVTN repeat-like/Quinoprotein amine dehydrogenase"/>
    <property type="match status" value="1"/>
</dbReference>
<dbReference type="EMBL" id="UOGL01000147">
    <property type="protein sequence ID" value="VAX37885.1"/>
    <property type="molecule type" value="Genomic_DNA"/>
</dbReference>
<dbReference type="InterPro" id="IPR011047">
    <property type="entry name" value="Quinoprotein_ADH-like_sf"/>
</dbReference>
<dbReference type="AlphaFoldDB" id="A0A3B1DZA4"/>